<keyword evidence="5" id="KW-1185">Reference proteome</keyword>
<evidence type="ECO:0000313" key="4">
    <source>
        <dbReference type="EMBL" id="MBB5282119.1"/>
    </source>
</evidence>
<dbReference type="AlphaFoldDB" id="A0A840TQU1"/>
<name>A0A840TQU1_9BACT</name>
<dbReference type="Pfam" id="PF03629">
    <property type="entry name" value="SASA"/>
    <property type="match status" value="1"/>
</dbReference>
<comment type="caution">
    <text evidence="4">The sequence shown here is derived from an EMBL/GenBank/DDBJ whole genome shotgun (WGS) entry which is preliminary data.</text>
</comment>
<keyword evidence="1" id="KW-0378">Hydrolase</keyword>
<feature type="domain" description="Sialate O-acetylesterase" evidence="2">
    <location>
        <begin position="123"/>
        <end position="358"/>
    </location>
</feature>
<gene>
    <name evidence="4" type="ORF">HNQ92_000240</name>
</gene>
<dbReference type="InterPro" id="IPR026444">
    <property type="entry name" value="Secre_tail"/>
</dbReference>
<dbReference type="RefSeq" id="WP_184169677.1">
    <property type="nucleotide sequence ID" value="NZ_JACHGF010000001.1"/>
</dbReference>
<accession>A0A840TQU1</accession>
<evidence type="ECO:0000256" key="1">
    <source>
        <dbReference type="ARBA" id="ARBA00022801"/>
    </source>
</evidence>
<dbReference type="Pfam" id="PF18962">
    <property type="entry name" value="Por_Secre_tail"/>
    <property type="match status" value="1"/>
</dbReference>
<dbReference type="NCBIfam" id="TIGR04183">
    <property type="entry name" value="Por_Secre_tail"/>
    <property type="match status" value="1"/>
</dbReference>
<dbReference type="Proteomes" id="UP000557307">
    <property type="component" value="Unassembled WGS sequence"/>
</dbReference>
<evidence type="ECO:0000313" key="5">
    <source>
        <dbReference type="Proteomes" id="UP000557307"/>
    </source>
</evidence>
<dbReference type="InterPro" id="IPR036514">
    <property type="entry name" value="SGNH_hydro_sf"/>
</dbReference>
<dbReference type="InterPro" id="IPR005181">
    <property type="entry name" value="SASA"/>
</dbReference>
<feature type="domain" description="Secretion system C-terminal sorting" evidence="3">
    <location>
        <begin position="976"/>
        <end position="1049"/>
    </location>
</feature>
<dbReference type="Gene3D" id="3.40.50.1110">
    <property type="entry name" value="SGNH hydrolase"/>
    <property type="match status" value="1"/>
</dbReference>
<protein>
    <recommendedName>
        <fullName evidence="6">T9SS type A sorting domain-containing protein</fullName>
    </recommendedName>
</protein>
<evidence type="ECO:0000259" key="3">
    <source>
        <dbReference type="Pfam" id="PF18962"/>
    </source>
</evidence>
<dbReference type="EMBL" id="JACHGF010000001">
    <property type="protein sequence ID" value="MBB5282119.1"/>
    <property type="molecule type" value="Genomic_DNA"/>
</dbReference>
<dbReference type="GO" id="GO:0016788">
    <property type="term" value="F:hydrolase activity, acting on ester bonds"/>
    <property type="evidence" value="ECO:0007669"/>
    <property type="project" value="UniProtKB-ARBA"/>
</dbReference>
<organism evidence="4 5">
    <name type="scientific">Rhabdobacter roseus</name>
    <dbReference type="NCBI Taxonomy" id="1655419"/>
    <lineage>
        <taxon>Bacteria</taxon>
        <taxon>Pseudomonadati</taxon>
        <taxon>Bacteroidota</taxon>
        <taxon>Cytophagia</taxon>
        <taxon>Cytophagales</taxon>
        <taxon>Cytophagaceae</taxon>
        <taxon>Rhabdobacter</taxon>
    </lineage>
</organism>
<proteinExistence type="predicted"/>
<evidence type="ECO:0008006" key="6">
    <source>
        <dbReference type="Google" id="ProtNLM"/>
    </source>
</evidence>
<sequence>MKYFVRALLVTSVIYMGCGVAVLAQISITFPLNRTVLQRDKNNSATVYIAGNYTKSVDRVEVQLRAINGGGTSDWITIENNPQGGQYRGQVDWMGGWYEMEVRGWKDGNLVGSTTLSRLGIGEVFLIAGQSNAQGYFNYGGPGANDDRVNCIHHYNNNGSGSELPYPEFTHLNSDSYLSPRGNSAWAWGRLGDHLANKLGVPIMFYNAGWYGTSIRNWQQSINGTAYSIYNGEAFTPSGMPYANLRLVMQYYVPMTGIRGVLWLQGEADNFANTSSGSYLNDLRSIINQSRNESGRNLSWVIARCSYDNQRGTDAQVIKGQNDAVTSISNLFYGPDVDQIQVPRPDGVHIQGSGLTDLADAWNNSLNDDFFARSEPYKALPLPTVRASCVGNNAIALSLDGNAYTSISWNNGQSSSTINVGPGTYRARVRDQAGNFLFSPTVNVPQEAIPPTPFISQEGQNPICQGSTLTLVVSTPSDAQWSTGQFGERITVSQAGNYSVHLRSVYGCEASASVSVGVHSTPPPGKPSITAVGATTFCEGGEVTLQSSTSGRSVWSNAQEGGSIQIRSSGDYRVREVDGNGCASPESDPVAVRVNPLPAKPVISTSSSTTICEGERVTLTSNYPSGNTWSTNATEQSITVSQSGQYRVGVRDGNGCESVSDFVGVQVNPLPSVPRIEPLRPTTFCDRDYTVLRASEAPYYQWSNGSSGRELEIRVSGDYSLTVRDYNGCTSPASTPVKVVVNPLPATPTITAGGPTTFCADYTLALRSSEAPGYVWNNGQSSREINTNQAGVYSVRTRSEFGCLSDVSQSITLTVLPLPATPTVTALGPTDFCVGSNVALQASGNGIFFWNNESQGASLIVSESGNYAVRVQGTNGCFSPYSSLIKVDAKPRPSKPVIMQVGTYTLLADTDVTNGHFEWRREGQVLSENTPQIKVRQTGGYVVKESVQYSAVLTCVSDDSELYRFEVESDNGGISIFPNPSYDGKFTVETLDDLVNATIQVYDLRGVLIQTLAVPLFNDRVFIDLSRHSNGMYLIRIQSGSFGAVQKVILNH</sequence>
<reference evidence="4 5" key="1">
    <citation type="submission" date="2020-08" db="EMBL/GenBank/DDBJ databases">
        <title>Genomic Encyclopedia of Type Strains, Phase IV (KMG-IV): sequencing the most valuable type-strain genomes for metagenomic binning, comparative biology and taxonomic classification.</title>
        <authorList>
            <person name="Goeker M."/>
        </authorList>
    </citation>
    <scope>NUCLEOTIDE SEQUENCE [LARGE SCALE GENOMIC DNA]</scope>
    <source>
        <strain evidence="4 5">DSM 105074</strain>
    </source>
</reference>
<dbReference type="SUPFAM" id="SSF52266">
    <property type="entry name" value="SGNH hydrolase"/>
    <property type="match status" value="1"/>
</dbReference>
<evidence type="ECO:0000259" key="2">
    <source>
        <dbReference type="Pfam" id="PF03629"/>
    </source>
</evidence>